<evidence type="ECO:0000259" key="1">
    <source>
        <dbReference type="SMART" id="SM00858"/>
    </source>
</evidence>
<dbReference type="EMBL" id="OAOP01000001">
    <property type="protein sequence ID" value="SNX66863.1"/>
    <property type="molecule type" value="Genomic_DNA"/>
</dbReference>
<organism evidence="2 3">
    <name type="scientific">Bacillus oleivorans</name>
    <dbReference type="NCBI Taxonomy" id="1448271"/>
    <lineage>
        <taxon>Bacteria</taxon>
        <taxon>Bacillati</taxon>
        <taxon>Bacillota</taxon>
        <taxon>Bacilli</taxon>
        <taxon>Bacillales</taxon>
        <taxon>Bacillaceae</taxon>
        <taxon>Bacillus</taxon>
    </lineage>
</organism>
<dbReference type="InterPro" id="IPR017592">
    <property type="entry name" value="Pilus_assmbl_Flp-typ_CpaB"/>
</dbReference>
<reference evidence="2 3" key="1">
    <citation type="submission" date="2017-08" db="EMBL/GenBank/DDBJ databases">
        <authorList>
            <person name="de Groot N.N."/>
        </authorList>
    </citation>
    <scope>NUCLEOTIDE SEQUENCE [LARGE SCALE GENOMIC DNA]</scope>
    <source>
        <strain evidence="2 3">JC228</strain>
    </source>
</reference>
<proteinExistence type="predicted"/>
<protein>
    <submittedName>
        <fullName evidence="2">Pilus assembly protein CpaB</fullName>
    </submittedName>
</protein>
<dbReference type="RefSeq" id="WP_097156713.1">
    <property type="nucleotide sequence ID" value="NZ_JBEPMQ010000012.1"/>
</dbReference>
<name>A0A285CIQ1_9BACI</name>
<feature type="domain" description="SAF" evidence="1">
    <location>
        <begin position="39"/>
        <end position="101"/>
    </location>
</feature>
<accession>A0A285CIQ1</accession>
<dbReference type="InterPro" id="IPR013974">
    <property type="entry name" value="SAF"/>
</dbReference>
<keyword evidence="3" id="KW-1185">Reference proteome</keyword>
<gene>
    <name evidence="2" type="ORF">SAMN05877753_101176</name>
</gene>
<evidence type="ECO:0000313" key="2">
    <source>
        <dbReference type="EMBL" id="SNX66863.1"/>
    </source>
</evidence>
<dbReference type="Proteomes" id="UP000219546">
    <property type="component" value="Unassembled WGS sequence"/>
</dbReference>
<dbReference type="Pfam" id="PF08666">
    <property type="entry name" value="SAF"/>
    <property type="match status" value="1"/>
</dbReference>
<dbReference type="Gene3D" id="3.90.1210.10">
    <property type="entry name" value="Antifreeze-like/N-acetylneuraminic acid synthase C-terminal domain"/>
    <property type="match status" value="1"/>
</dbReference>
<sequence>MRSKIILVLALVMGVVTTVMFFNYMKQFDTETVANQNMTTVVAAKEKIAKNELITAEKLTTIEVPSEGLHEQAIVSMDGLAGQYATADIEAGEVLLDHRVQDEKEETIFVSKKVGEGNRGVSIGVNFVQSVSNLVEPEDKVDVIFTEVIEMPGEQQDIVESSILLREVRVLAVDRRMIETQNEAEPHAEYSSVTLELSPEDTVKLVNAYESGSLHLAVHSRIVADVVNDTDE</sequence>
<dbReference type="Pfam" id="PF16976">
    <property type="entry name" value="RcpC"/>
    <property type="match status" value="1"/>
</dbReference>
<dbReference type="AlphaFoldDB" id="A0A285CIQ1"/>
<evidence type="ECO:0000313" key="3">
    <source>
        <dbReference type="Proteomes" id="UP000219546"/>
    </source>
</evidence>
<dbReference type="InterPro" id="IPR031571">
    <property type="entry name" value="RcpC_dom"/>
</dbReference>
<dbReference type="SMART" id="SM00858">
    <property type="entry name" value="SAF"/>
    <property type="match status" value="1"/>
</dbReference>
<dbReference type="NCBIfam" id="TIGR03177">
    <property type="entry name" value="pilus_cpaB"/>
    <property type="match status" value="1"/>
</dbReference>
<dbReference type="OrthoDB" id="1757906at2"/>
<dbReference type="CDD" id="cd11614">
    <property type="entry name" value="SAF_CpaB_FlgA_like"/>
    <property type="match status" value="1"/>
</dbReference>